<evidence type="ECO:0000256" key="3">
    <source>
        <dbReference type="ARBA" id="ARBA00023082"/>
    </source>
</evidence>
<dbReference type="InterPro" id="IPR039425">
    <property type="entry name" value="RNA_pol_sigma-70-like"/>
</dbReference>
<evidence type="ECO:0000256" key="5">
    <source>
        <dbReference type="ARBA" id="ARBA00023163"/>
    </source>
</evidence>
<protein>
    <recommendedName>
        <fullName evidence="6">RNA polymerase sigma factor</fullName>
    </recommendedName>
</protein>
<dbReference type="GO" id="GO:0016987">
    <property type="term" value="F:sigma factor activity"/>
    <property type="evidence" value="ECO:0007669"/>
    <property type="project" value="UniProtKB-KW"/>
</dbReference>
<keyword evidence="2 6" id="KW-0805">Transcription regulation</keyword>
<reference evidence="9" key="1">
    <citation type="journal article" name="DNA Res.">
        <title>The physiological potential of anammox bacteria as revealed by their core genome structure.</title>
        <authorList>
            <person name="Okubo T."/>
            <person name="Toyoda A."/>
            <person name="Fukuhara K."/>
            <person name="Uchiyama I."/>
            <person name="Harigaya Y."/>
            <person name="Kuroiwa M."/>
            <person name="Suzuki T."/>
            <person name="Murakami Y."/>
            <person name="Suwa Y."/>
            <person name="Takami H."/>
        </authorList>
    </citation>
    <scope>NUCLEOTIDE SEQUENCE</scope>
    <source>
        <strain evidence="9">317325-2</strain>
    </source>
</reference>
<dbReference type="SUPFAM" id="SSF88946">
    <property type="entry name" value="Sigma2 domain of RNA polymerase sigma factors"/>
    <property type="match status" value="1"/>
</dbReference>
<evidence type="ECO:0000313" key="9">
    <source>
        <dbReference type="EMBL" id="BBO23732.1"/>
    </source>
</evidence>
<feature type="domain" description="RNA polymerase sigma factor 70 region 4 type 2" evidence="8">
    <location>
        <begin position="157"/>
        <end position="209"/>
    </location>
</feature>
<evidence type="ECO:0000256" key="2">
    <source>
        <dbReference type="ARBA" id="ARBA00023015"/>
    </source>
</evidence>
<dbReference type="SUPFAM" id="SSF88659">
    <property type="entry name" value="Sigma3 and sigma4 domains of RNA polymerase sigma factors"/>
    <property type="match status" value="1"/>
</dbReference>
<evidence type="ECO:0000256" key="1">
    <source>
        <dbReference type="ARBA" id="ARBA00010641"/>
    </source>
</evidence>
<dbReference type="Gene3D" id="1.10.10.10">
    <property type="entry name" value="Winged helix-like DNA-binding domain superfamily/Winged helix DNA-binding domain"/>
    <property type="match status" value="1"/>
</dbReference>
<dbReference type="Pfam" id="PF04542">
    <property type="entry name" value="Sigma70_r2"/>
    <property type="match status" value="1"/>
</dbReference>
<dbReference type="InterPro" id="IPR013249">
    <property type="entry name" value="RNA_pol_sigma70_r4_t2"/>
</dbReference>
<organism evidence="9 10">
    <name type="scientific">Candidatus Nitrosymbiomonas proteolyticus</name>
    <dbReference type="NCBI Taxonomy" id="2608984"/>
    <lineage>
        <taxon>Bacteria</taxon>
        <taxon>Bacillati</taxon>
        <taxon>Armatimonadota</taxon>
        <taxon>Armatimonadota incertae sedis</taxon>
        <taxon>Candidatus Nitrosymbiomonas</taxon>
    </lineage>
</organism>
<dbReference type="Proteomes" id="UP000662873">
    <property type="component" value="Chromosome"/>
</dbReference>
<dbReference type="Gene3D" id="1.10.1740.10">
    <property type="match status" value="1"/>
</dbReference>
<name>A0A809RV90_9BACT</name>
<evidence type="ECO:0000256" key="6">
    <source>
        <dbReference type="RuleBase" id="RU000716"/>
    </source>
</evidence>
<dbReference type="Pfam" id="PF08281">
    <property type="entry name" value="Sigma70_r4_2"/>
    <property type="match status" value="1"/>
</dbReference>
<dbReference type="PROSITE" id="PS01063">
    <property type="entry name" value="SIGMA70_ECF"/>
    <property type="match status" value="1"/>
</dbReference>
<dbReference type="InterPro" id="IPR000838">
    <property type="entry name" value="RNA_pol_sigma70_ECF_CS"/>
</dbReference>
<dbReference type="InterPro" id="IPR014284">
    <property type="entry name" value="RNA_pol_sigma-70_dom"/>
</dbReference>
<proteinExistence type="inferred from homology"/>
<keyword evidence="5 6" id="KW-0804">Transcription</keyword>
<keyword evidence="3 6" id="KW-0731">Sigma factor</keyword>
<dbReference type="InterPro" id="IPR013324">
    <property type="entry name" value="RNA_pol_sigma_r3/r4-like"/>
</dbReference>
<evidence type="ECO:0000313" key="10">
    <source>
        <dbReference type="Proteomes" id="UP000662873"/>
    </source>
</evidence>
<dbReference type="NCBIfam" id="TIGR02937">
    <property type="entry name" value="sigma70-ECF"/>
    <property type="match status" value="1"/>
</dbReference>
<evidence type="ECO:0000259" key="7">
    <source>
        <dbReference type="Pfam" id="PF04542"/>
    </source>
</evidence>
<dbReference type="PANTHER" id="PTHR43133:SF51">
    <property type="entry name" value="RNA POLYMERASE SIGMA FACTOR"/>
    <property type="match status" value="1"/>
</dbReference>
<dbReference type="GO" id="GO:0006352">
    <property type="term" value="P:DNA-templated transcription initiation"/>
    <property type="evidence" value="ECO:0007669"/>
    <property type="project" value="InterPro"/>
</dbReference>
<dbReference type="PANTHER" id="PTHR43133">
    <property type="entry name" value="RNA POLYMERASE ECF-TYPE SIGMA FACTO"/>
    <property type="match status" value="1"/>
</dbReference>
<dbReference type="InterPro" id="IPR036388">
    <property type="entry name" value="WH-like_DNA-bd_sf"/>
</dbReference>
<gene>
    <name evidence="9" type="ORF">NPRO_13270</name>
</gene>
<dbReference type="KEGG" id="npy:NPRO_13270"/>
<dbReference type="GO" id="GO:0006950">
    <property type="term" value="P:response to stress"/>
    <property type="evidence" value="ECO:0007669"/>
    <property type="project" value="UniProtKB-ARBA"/>
</dbReference>
<dbReference type="InterPro" id="IPR007627">
    <property type="entry name" value="RNA_pol_sigma70_r2"/>
</dbReference>
<comment type="similarity">
    <text evidence="1 6">Belongs to the sigma-70 factor family. ECF subfamily.</text>
</comment>
<dbReference type="EMBL" id="AP021858">
    <property type="protein sequence ID" value="BBO23732.1"/>
    <property type="molecule type" value="Genomic_DNA"/>
</dbReference>
<keyword evidence="4 6" id="KW-0238">DNA-binding</keyword>
<accession>A0A809RV90</accession>
<sequence length="220" mass="25354">MASDNAEGESLEKKVQAVQTAELIPGRLLGSVDLDNDALLVRRAREGDFRAFELLYERHRAMAYRFAFQMVPRRDDAEDIVQEAFVRAYRNLARYRDEAKFTTWLLRIVTNLCTDQARMSSRRLALEQQEADGALDWMTVGDQEDPIRNLEQDFRVEALRKALNALPAHHRTVIILRDLEEREYTDIAQILGCTVGGAKLRVLRARRALRERVAPLIEES</sequence>
<evidence type="ECO:0000259" key="8">
    <source>
        <dbReference type="Pfam" id="PF08281"/>
    </source>
</evidence>
<feature type="domain" description="RNA polymerase sigma-70 region 2" evidence="7">
    <location>
        <begin position="55"/>
        <end position="122"/>
    </location>
</feature>
<dbReference type="AlphaFoldDB" id="A0A809RV90"/>
<dbReference type="GO" id="GO:0003677">
    <property type="term" value="F:DNA binding"/>
    <property type="evidence" value="ECO:0007669"/>
    <property type="project" value="UniProtKB-KW"/>
</dbReference>
<dbReference type="InterPro" id="IPR013325">
    <property type="entry name" value="RNA_pol_sigma_r2"/>
</dbReference>
<evidence type="ECO:0000256" key="4">
    <source>
        <dbReference type="ARBA" id="ARBA00023125"/>
    </source>
</evidence>